<organism evidence="1 2">
    <name type="scientific">Periconia macrospinosa</name>
    <dbReference type="NCBI Taxonomy" id="97972"/>
    <lineage>
        <taxon>Eukaryota</taxon>
        <taxon>Fungi</taxon>
        <taxon>Dikarya</taxon>
        <taxon>Ascomycota</taxon>
        <taxon>Pezizomycotina</taxon>
        <taxon>Dothideomycetes</taxon>
        <taxon>Pleosporomycetidae</taxon>
        <taxon>Pleosporales</taxon>
        <taxon>Massarineae</taxon>
        <taxon>Periconiaceae</taxon>
        <taxon>Periconia</taxon>
    </lineage>
</organism>
<keyword evidence="2" id="KW-1185">Reference proteome</keyword>
<gene>
    <name evidence="1" type="ORF">DM02DRAFT_678558</name>
</gene>
<evidence type="ECO:0000313" key="2">
    <source>
        <dbReference type="Proteomes" id="UP000244855"/>
    </source>
</evidence>
<dbReference type="EMBL" id="KZ806252">
    <property type="protein sequence ID" value="PVH90516.1"/>
    <property type="molecule type" value="Genomic_DNA"/>
</dbReference>
<dbReference type="AlphaFoldDB" id="A0A2V1CXQ9"/>
<accession>A0A2V1CXQ9</accession>
<dbReference type="Proteomes" id="UP000244855">
    <property type="component" value="Unassembled WGS sequence"/>
</dbReference>
<reference evidence="1 2" key="1">
    <citation type="journal article" date="2018" name="Sci. Rep.">
        <title>Comparative genomics provides insights into the lifestyle and reveals functional heterogeneity of dark septate endophytic fungi.</title>
        <authorList>
            <person name="Knapp D.G."/>
            <person name="Nemeth J.B."/>
            <person name="Barry K."/>
            <person name="Hainaut M."/>
            <person name="Henrissat B."/>
            <person name="Johnson J."/>
            <person name="Kuo A."/>
            <person name="Lim J.H.P."/>
            <person name="Lipzen A."/>
            <person name="Nolan M."/>
            <person name="Ohm R.A."/>
            <person name="Tamas L."/>
            <person name="Grigoriev I.V."/>
            <person name="Spatafora J.W."/>
            <person name="Nagy L.G."/>
            <person name="Kovacs G.M."/>
        </authorList>
    </citation>
    <scope>NUCLEOTIDE SEQUENCE [LARGE SCALE GENOMIC DNA]</scope>
    <source>
        <strain evidence="1 2">DSE2036</strain>
    </source>
</reference>
<protein>
    <submittedName>
        <fullName evidence="1">Uncharacterized protein</fullName>
    </submittedName>
</protein>
<sequence length="225" mass="25209">MNHHDPPLPENLRVKTRLHRGLLRELPQRLYAHTSSPTPSVIPFHHGWRHLGATPANRTCTTNAHELGEARTHRQHILENVHEHPYPEENHPSRSRSNTTACCLPQPIDAHDNHTSARSLEGAAAPADQLRLRQDARSHHVQRFPRQKSKRHEAVLLSTKAGEQVIHPEHQIRPAQISLRIESLHAGAHGATGPRAALRQPATLARQPPPGLAVRVHAACKRQML</sequence>
<name>A0A2V1CXQ9_9PLEO</name>
<evidence type="ECO:0000313" key="1">
    <source>
        <dbReference type="EMBL" id="PVH90516.1"/>
    </source>
</evidence>
<proteinExistence type="predicted"/>